<dbReference type="PRINTS" id="PR01217">
    <property type="entry name" value="PRICHEXTENSN"/>
</dbReference>
<protein>
    <recommendedName>
        <fullName evidence="5">Cell wall protein SED1</fullName>
    </recommendedName>
</protein>
<evidence type="ECO:0000256" key="2">
    <source>
        <dbReference type="SAM" id="SignalP"/>
    </source>
</evidence>
<feature type="signal peptide" evidence="2">
    <location>
        <begin position="1"/>
        <end position="18"/>
    </location>
</feature>
<evidence type="ECO:0008006" key="5">
    <source>
        <dbReference type="Google" id="ProtNLM"/>
    </source>
</evidence>
<sequence>MKIFQAFSAIVLIRGVAAGSFPMMSPVPKPPFKNETEHATAKTFVTTITSDYSFYCPQEPSTFHHKNVTYTATEPTYLTITNCPCTVTYTQNIKSPGTAVYPTAPPGQPMPPTPPAMSSSAPAPPLPPDKPAPPPSEYSALISGPPPPPPKATAPYSEPSLPPAIPKSGTVPIPEAPPPPPPPPPPHATAPAPAPEPSPPKATVPAAGTLPPPPPPEVSVPAPELPPPPPPSNLERPAVPPSQAASPPANPTGTIEASVSSAAANKVSGSFGAFVFAGVAALAM</sequence>
<feature type="compositionally biased region" description="Pro residues" evidence="1">
    <location>
        <begin position="103"/>
        <end position="115"/>
    </location>
</feature>
<dbReference type="AlphaFoldDB" id="A0A5C6TEI7"/>
<accession>A0A5C6TEI7</accession>
<dbReference type="Proteomes" id="UP000321331">
    <property type="component" value="Unassembled WGS sequence"/>
</dbReference>
<feature type="compositionally biased region" description="Pro residues" evidence="1">
    <location>
        <begin position="122"/>
        <end position="136"/>
    </location>
</feature>
<gene>
    <name evidence="3" type="ORF">FocTR4_00005440</name>
</gene>
<feature type="chain" id="PRO_5022818761" description="Cell wall protein SED1" evidence="2">
    <location>
        <begin position="19"/>
        <end position="284"/>
    </location>
</feature>
<evidence type="ECO:0000313" key="4">
    <source>
        <dbReference type="Proteomes" id="UP000321331"/>
    </source>
</evidence>
<evidence type="ECO:0000313" key="3">
    <source>
        <dbReference type="EMBL" id="TXC08979.1"/>
    </source>
</evidence>
<evidence type="ECO:0000256" key="1">
    <source>
        <dbReference type="SAM" id="MobiDB-lite"/>
    </source>
</evidence>
<keyword evidence="2" id="KW-0732">Signal</keyword>
<feature type="compositionally biased region" description="Pro residues" evidence="1">
    <location>
        <begin position="210"/>
        <end position="232"/>
    </location>
</feature>
<feature type="region of interest" description="Disordered" evidence="1">
    <location>
        <begin position="99"/>
        <end position="255"/>
    </location>
</feature>
<organism evidence="3 4">
    <name type="scientific">Fusarium oxysporum f. sp. cubense</name>
    <dbReference type="NCBI Taxonomy" id="61366"/>
    <lineage>
        <taxon>Eukaryota</taxon>
        <taxon>Fungi</taxon>
        <taxon>Dikarya</taxon>
        <taxon>Ascomycota</taxon>
        <taxon>Pezizomycotina</taxon>
        <taxon>Sordariomycetes</taxon>
        <taxon>Hypocreomycetidae</taxon>
        <taxon>Hypocreales</taxon>
        <taxon>Nectriaceae</taxon>
        <taxon>Fusarium</taxon>
        <taxon>Fusarium oxysporum species complex</taxon>
    </lineage>
</organism>
<dbReference type="EMBL" id="VMNF01000004">
    <property type="protein sequence ID" value="TXC08979.1"/>
    <property type="molecule type" value="Genomic_DNA"/>
</dbReference>
<reference evidence="3 4" key="1">
    <citation type="submission" date="2019-07" db="EMBL/GenBank/DDBJ databases">
        <title>The First High-Quality Draft Genome Sequence of the Causal Agent of the Current Panama Disease Epidemic.</title>
        <authorList>
            <person name="Warmington R.J."/>
            <person name="Kay W."/>
            <person name="Jeffries A."/>
            <person name="Bebber D."/>
            <person name="Moore K."/>
            <person name="Studholme D.J."/>
        </authorList>
    </citation>
    <scope>NUCLEOTIDE SEQUENCE [LARGE SCALE GENOMIC DNA]</scope>
    <source>
        <strain evidence="3 4">TR4</strain>
    </source>
</reference>
<comment type="caution">
    <text evidence="3">The sequence shown here is derived from an EMBL/GenBank/DDBJ whole genome shotgun (WGS) entry which is preliminary data.</text>
</comment>
<name>A0A5C6TEI7_FUSOC</name>
<proteinExistence type="predicted"/>
<feature type="compositionally biased region" description="Pro residues" evidence="1">
    <location>
        <begin position="174"/>
        <end position="202"/>
    </location>
</feature>